<organism evidence="1 2">
    <name type="scientific">Gossypium barbadense</name>
    <name type="common">Sea Island cotton</name>
    <name type="synonym">Hibiscus barbadensis</name>
    <dbReference type="NCBI Taxonomy" id="3634"/>
    <lineage>
        <taxon>Eukaryota</taxon>
        <taxon>Viridiplantae</taxon>
        <taxon>Streptophyta</taxon>
        <taxon>Embryophyta</taxon>
        <taxon>Tracheophyta</taxon>
        <taxon>Spermatophyta</taxon>
        <taxon>Magnoliopsida</taxon>
        <taxon>eudicotyledons</taxon>
        <taxon>Gunneridae</taxon>
        <taxon>Pentapetalae</taxon>
        <taxon>rosids</taxon>
        <taxon>malvids</taxon>
        <taxon>Malvales</taxon>
        <taxon>Malvaceae</taxon>
        <taxon>Malvoideae</taxon>
        <taxon>Gossypium</taxon>
    </lineage>
</organism>
<dbReference type="AlphaFoldDB" id="A0A2P5WZK3"/>
<reference evidence="1 2" key="1">
    <citation type="submission" date="2015-01" db="EMBL/GenBank/DDBJ databases">
        <title>Genome of allotetraploid Gossypium barbadense reveals genomic plasticity and fiber elongation in cotton evolution.</title>
        <authorList>
            <person name="Chen X."/>
            <person name="Liu X."/>
            <person name="Zhao B."/>
            <person name="Zheng H."/>
            <person name="Hu Y."/>
            <person name="Lu G."/>
            <person name="Yang C."/>
            <person name="Chen J."/>
            <person name="Shan C."/>
            <person name="Zhang L."/>
            <person name="Zhou Y."/>
            <person name="Wang L."/>
            <person name="Guo W."/>
            <person name="Bai Y."/>
            <person name="Ruan J."/>
            <person name="Shangguan X."/>
            <person name="Mao Y."/>
            <person name="Jiang J."/>
            <person name="Zhu Y."/>
            <person name="Lei J."/>
            <person name="Kang H."/>
            <person name="Chen S."/>
            <person name="He X."/>
            <person name="Wang R."/>
            <person name="Wang Y."/>
            <person name="Chen J."/>
            <person name="Wang L."/>
            <person name="Yu S."/>
            <person name="Wang B."/>
            <person name="Wei J."/>
            <person name="Song S."/>
            <person name="Lu X."/>
            <person name="Gao Z."/>
            <person name="Gu W."/>
            <person name="Deng X."/>
            <person name="Ma D."/>
            <person name="Wang S."/>
            <person name="Liang W."/>
            <person name="Fang L."/>
            <person name="Cai C."/>
            <person name="Zhu X."/>
            <person name="Zhou B."/>
            <person name="Zhang Y."/>
            <person name="Chen Z."/>
            <person name="Xu S."/>
            <person name="Zhu R."/>
            <person name="Wang S."/>
            <person name="Zhang T."/>
            <person name="Zhao G."/>
        </authorList>
    </citation>
    <scope>NUCLEOTIDE SEQUENCE [LARGE SCALE GENOMIC DNA]</scope>
    <source>
        <strain evidence="2">cv. Xinhai21</strain>
        <tissue evidence="1">Leaf</tissue>
    </source>
</reference>
<evidence type="ECO:0000313" key="1">
    <source>
        <dbReference type="EMBL" id="PPR96514.1"/>
    </source>
</evidence>
<dbReference type="EMBL" id="KZ666030">
    <property type="protein sequence ID" value="PPR96514.1"/>
    <property type="molecule type" value="Genomic_DNA"/>
</dbReference>
<name>A0A2P5WZK3_GOSBA</name>
<dbReference type="Proteomes" id="UP000239757">
    <property type="component" value="Unassembled WGS sequence"/>
</dbReference>
<protein>
    <submittedName>
        <fullName evidence="1">Uncharacterized protein</fullName>
    </submittedName>
</protein>
<sequence length="81" mass="8755">MAEQTAFNSTCDASWNFRLFAKSSIKNLIALGICEKASINASLQGSASFPAGKMVVESLGDVVAFDFLGHPTRSWVEGWKI</sequence>
<gene>
    <name evidence="1" type="ORF">GOBAR_AA24155</name>
</gene>
<accession>A0A2P5WZK3</accession>
<proteinExistence type="predicted"/>
<evidence type="ECO:0000313" key="2">
    <source>
        <dbReference type="Proteomes" id="UP000239757"/>
    </source>
</evidence>